<feature type="transmembrane region" description="Helical" evidence="1">
    <location>
        <begin position="57"/>
        <end position="77"/>
    </location>
</feature>
<dbReference type="RefSeq" id="WP_020642904.1">
    <property type="nucleotide sequence ID" value="NZ_QHHU01000032.1"/>
</dbReference>
<feature type="transmembrane region" description="Helical" evidence="1">
    <location>
        <begin position="34"/>
        <end position="51"/>
    </location>
</feature>
<reference evidence="2 3" key="1">
    <citation type="submission" date="2018-05" db="EMBL/GenBank/DDBJ databases">
        <title>Evolution of GPA BGCs.</title>
        <authorList>
            <person name="Waglechner N."/>
            <person name="Wright G.D."/>
        </authorList>
    </citation>
    <scope>NUCLEOTIDE SEQUENCE [LARGE SCALE GENOMIC DNA]</scope>
    <source>
        <strain evidence="2 3">DSM 5908</strain>
    </source>
</reference>
<keyword evidence="1" id="KW-0812">Transmembrane</keyword>
<dbReference type="EMBL" id="QHHU01000032">
    <property type="protein sequence ID" value="RSM41887.1"/>
    <property type="molecule type" value="Genomic_DNA"/>
</dbReference>
<dbReference type="OrthoDB" id="4773689at2"/>
<feature type="transmembrane region" description="Helical" evidence="1">
    <location>
        <begin position="123"/>
        <end position="144"/>
    </location>
</feature>
<accession>A0A428WFQ5</accession>
<evidence type="ECO:0000313" key="2">
    <source>
        <dbReference type="EMBL" id="RSM41887.1"/>
    </source>
</evidence>
<feature type="transmembrane region" description="Helical" evidence="1">
    <location>
        <begin position="97"/>
        <end position="117"/>
    </location>
</feature>
<name>A0A428WFQ5_AMYBA</name>
<gene>
    <name evidence="2" type="ORF">DMA12_23370</name>
</gene>
<evidence type="ECO:0008006" key="4">
    <source>
        <dbReference type="Google" id="ProtNLM"/>
    </source>
</evidence>
<organism evidence="2 3">
    <name type="scientific">Amycolatopsis balhimycina DSM 5908</name>
    <dbReference type="NCBI Taxonomy" id="1081091"/>
    <lineage>
        <taxon>Bacteria</taxon>
        <taxon>Bacillati</taxon>
        <taxon>Actinomycetota</taxon>
        <taxon>Actinomycetes</taxon>
        <taxon>Pseudonocardiales</taxon>
        <taxon>Pseudonocardiaceae</taxon>
        <taxon>Amycolatopsis</taxon>
    </lineage>
</organism>
<feature type="transmembrane region" description="Helical" evidence="1">
    <location>
        <begin position="6"/>
        <end position="22"/>
    </location>
</feature>
<evidence type="ECO:0000256" key="1">
    <source>
        <dbReference type="SAM" id="Phobius"/>
    </source>
</evidence>
<keyword evidence="1" id="KW-1133">Transmembrane helix</keyword>
<keyword evidence="3" id="KW-1185">Reference proteome</keyword>
<proteinExistence type="predicted"/>
<sequence>MNSSVNVVAGLAVLALLLWRQTRKRSVREERRPVVLVVLLVLGILQLSTYLKVVPTSASVIALLAATLLLGAGFGAVRAWSVRIWREDGQLWRQGNWLTAALWLAGFGVHIGLDALFDGAAPGLGAGSILLYLAVSLGVQRLFVQSRATRLGRFA</sequence>
<comment type="caution">
    <text evidence="2">The sequence shown here is derived from an EMBL/GenBank/DDBJ whole genome shotgun (WGS) entry which is preliminary data.</text>
</comment>
<dbReference type="AlphaFoldDB" id="A0A428WFQ5"/>
<dbReference type="Proteomes" id="UP000286716">
    <property type="component" value="Unassembled WGS sequence"/>
</dbReference>
<keyword evidence="1" id="KW-0472">Membrane</keyword>
<protein>
    <recommendedName>
        <fullName evidence="4">DUF1453 domain-containing protein</fullName>
    </recommendedName>
</protein>
<evidence type="ECO:0000313" key="3">
    <source>
        <dbReference type="Proteomes" id="UP000286716"/>
    </source>
</evidence>